<sequence length="250" mass="30413">MALSERHLLVDIDMLFDVRYAELSHFAPEAGVVLLHEGKYFDRERDSVLYSTAKVDDETWWGTYKDRFISLLKDSPITFLMHNIYPLTNDYLEDNHPGQSVVKKLTINIPYGRLDDESYYELKEALSEHFMGYFESINILHMPHEKLDLQYISKYYSDYFCYRWYDWMKLHYETLDKGLRPSFRMWWPRMLSDVEFEATDRRAKEFIKQTDVYEFFLYLHLPAFEIHWLDRFQTCFYVEPEQQQKQEASE</sequence>
<evidence type="ECO:0000313" key="1">
    <source>
        <dbReference type="EMBL" id="DAD86723.1"/>
    </source>
</evidence>
<protein>
    <submittedName>
        <fullName evidence="1">Uncharacterized protein</fullName>
    </submittedName>
</protein>
<accession>A0A8S5MXW3</accession>
<name>A0A8S5MXW3_9CAUD</name>
<dbReference type="EMBL" id="BK015006">
    <property type="protein sequence ID" value="DAD86723.1"/>
    <property type="molecule type" value="Genomic_DNA"/>
</dbReference>
<proteinExistence type="predicted"/>
<reference evidence="1" key="1">
    <citation type="journal article" date="2021" name="Proc. Natl. Acad. Sci. U.S.A.">
        <title>A Catalog of Tens of Thousands of Viruses from Human Metagenomes Reveals Hidden Associations with Chronic Diseases.</title>
        <authorList>
            <person name="Tisza M.J."/>
            <person name="Buck C.B."/>
        </authorList>
    </citation>
    <scope>NUCLEOTIDE SEQUENCE</scope>
    <source>
        <strain evidence="1">Ct3wi9</strain>
    </source>
</reference>
<organism evidence="1">
    <name type="scientific">Myoviridae sp. ct3wi9</name>
    <dbReference type="NCBI Taxonomy" id="2826610"/>
    <lineage>
        <taxon>Viruses</taxon>
        <taxon>Duplodnaviria</taxon>
        <taxon>Heunggongvirae</taxon>
        <taxon>Uroviricota</taxon>
        <taxon>Caudoviricetes</taxon>
    </lineage>
</organism>